<dbReference type="CDD" id="cd10719">
    <property type="entry name" value="DnaJ_zf"/>
    <property type="match status" value="1"/>
</dbReference>
<name>A0AAQ1G8F0_9GAMM</name>
<dbReference type="PROSITE" id="PS50076">
    <property type="entry name" value="DNAJ_2"/>
    <property type="match status" value="1"/>
</dbReference>
<dbReference type="Gene3D" id="1.10.287.110">
    <property type="entry name" value="DnaJ domain"/>
    <property type="match status" value="1"/>
</dbReference>
<dbReference type="SUPFAM" id="SSF57938">
    <property type="entry name" value="DnaJ/Hsp40 cysteine-rich domain"/>
    <property type="match status" value="1"/>
</dbReference>
<dbReference type="FunFam" id="2.60.260.20:FF:000004">
    <property type="entry name" value="Molecular chaperone DnaJ"/>
    <property type="match status" value="1"/>
</dbReference>
<keyword evidence="7 14" id="KW-0863">Zinc-finger</keyword>
<dbReference type="Pfam" id="PF00226">
    <property type="entry name" value="DnaJ"/>
    <property type="match status" value="1"/>
</dbReference>
<evidence type="ECO:0000256" key="10">
    <source>
        <dbReference type="ARBA" id="ARBA00023186"/>
    </source>
</evidence>
<evidence type="ECO:0000256" key="8">
    <source>
        <dbReference type="ARBA" id="ARBA00022833"/>
    </source>
</evidence>
<dbReference type="InterPro" id="IPR001623">
    <property type="entry name" value="DnaJ_domain"/>
</dbReference>
<comment type="subunit">
    <text evidence="2 14">Homodimer.</text>
</comment>
<feature type="repeat" description="CXXCXGXG motif" evidence="14">
    <location>
        <begin position="187"/>
        <end position="194"/>
    </location>
</feature>
<feature type="binding site" evidence="14">
    <location>
        <position position="165"/>
    </location>
    <ligand>
        <name>Zn(2+)</name>
        <dbReference type="ChEBI" id="CHEBI:29105"/>
        <label>2</label>
    </ligand>
</feature>
<dbReference type="InterPro" id="IPR008971">
    <property type="entry name" value="HSP40/DnaJ_pept-bd"/>
</dbReference>
<comment type="similarity">
    <text evidence="12 14">Belongs to the DnaJ family.</text>
</comment>
<evidence type="ECO:0000256" key="12">
    <source>
        <dbReference type="ARBA" id="ARBA00061004"/>
    </source>
</evidence>
<dbReference type="PANTHER" id="PTHR43096:SF48">
    <property type="entry name" value="CHAPERONE PROTEIN DNAJ"/>
    <property type="match status" value="1"/>
</dbReference>
<dbReference type="PRINTS" id="PR00625">
    <property type="entry name" value="JDOMAIN"/>
</dbReference>
<dbReference type="NCBIfam" id="TIGR02349">
    <property type="entry name" value="DnaJ_bact"/>
    <property type="match status" value="1"/>
</dbReference>
<keyword evidence="10 14" id="KW-0143">Chaperone</keyword>
<feature type="repeat" description="CXXCXGXG motif" evidence="14">
    <location>
        <begin position="201"/>
        <end position="208"/>
    </location>
</feature>
<dbReference type="SMART" id="SM00271">
    <property type="entry name" value="DnaJ"/>
    <property type="match status" value="1"/>
</dbReference>
<keyword evidence="3 14" id="KW-0963">Cytoplasm</keyword>
<evidence type="ECO:0000256" key="13">
    <source>
        <dbReference type="ARBA" id="ARBA00067609"/>
    </source>
</evidence>
<evidence type="ECO:0000259" key="16">
    <source>
        <dbReference type="PROSITE" id="PS50076"/>
    </source>
</evidence>
<dbReference type="FunFam" id="1.10.287.110:FF:000034">
    <property type="entry name" value="Chaperone protein DnaJ"/>
    <property type="match status" value="1"/>
</dbReference>
<evidence type="ECO:0000256" key="3">
    <source>
        <dbReference type="ARBA" id="ARBA00022490"/>
    </source>
</evidence>
<dbReference type="InterPro" id="IPR018253">
    <property type="entry name" value="DnaJ_domain_CS"/>
</dbReference>
<evidence type="ECO:0000256" key="15">
    <source>
        <dbReference type="PROSITE-ProRule" id="PRU00546"/>
    </source>
</evidence>
<feature type="binding site" evidence="14">
    <location>
        <position position="151"/>
    </location>
    <ligand>
        <name>Zn(2+)</name>
        <dbReference type="ChEBI" id="CHEBI:29105"/>
        <label>1</label>
    </ligand>
</feature>
<feature type="binding site" evidence="14">
    <location>
        <position position="148"/>
    </location>
    <ligand>
        <name>Zn(2+)</name>
        <dbReference type="ChEBI" id="CHEBI:29105"/>
        <label>1</label>
    </ligand>
</feature>
<feature type="repeat" description="CXXCXGXG motif" evidence="14">
    <location>
        <begin position="165"/>
        <end position="172"/>
    </location>
</feature>
<evidence type="ECO:0000313" key="19">
    <source>
        <dbReference type="Proteomes" id="UP000243518"/>
    </source>
</evidence>
<evidence type="ECO:0000256" key="7">
    <source>
        <dbReference type="ARBA" id="ARBA00022771"/>
    </source>
</evidence>
<dbReference type="Gene3D" id="2.10.230.10">
    <property type="entry name" value="Heat shock protein DnaJ, cysteine-rich domain"/>
    <property type="match status" value="1"/>
</dbReference>
<dbReference type="GO" id="GO:0005524">
    <property type="term" value="F:ATP binding"/>
    <property type="evidence" value="ECO:0007669"/>
    <property type="project" value="InterPro"/>
</dbReference>
<accession>A0AAQ1G8F0</accession>
<dbReference type="InterPro" id="IPR001305">
    <property type="entry name" value="HSP_DnaJ_Cys-rich_dom"/>
</dbReference>
<feature type="binding site" evidence="14">
    <location>
        <position position="201"/>
    </location>
    <ligand>
        <name>Zn(2+)</name>
        <dbReference type="ChEBI" id="CHEBI:29105"/>
        <label>1</label>
    </ligand>
</feature>
<dbReference type="SUPFAM" id="SSF46565">
    <property type="entry name" value="Chaperone J-domain"/>
    <property type="match status" value="1"/>
</dbReference>
<dbReference type="GO" id="GO:0008270">
    <property type="term" value="F:zinc ion binding"/>
    <property type="evidence" value="ECO:0007669"/>
    <property type="project" value="UniProtKB-UniRule"/>
</dbReference>
<feature type="domain" description="J" evidence="16">
    <location>
        <begin position="5"/>
        <end position="70"/>
    </location>
</feature>
<gene>
    <name evidence="14" type="primary">dnaJ</name>
    <name evidence="18" type="ORF">SAMN05216586_10967</name>
</gene>
<proteinExistence type="inferred from homology"/>
<dbReference type="FunFam" id="2.10.230.10:FF:000002">
    <property type="entry name" value="Molecular chaperone DnaJ"/>
    <property type="match status" value="1"/>
</dbReference>
<dbReference type="Pfam" id="PF01556">
    <property type="entry name" value="DnaJ_C"/>
    <property type="match status" value="1"/>
</dbReference>
<dbReference type="InterPro" id="IPR002939">
    <property type="entry name" value="DnaJ_C"/>
</dbReference>
<organism evidence="18 19">
    <name type="scientific">Halopseudomonas aestusnigri</name>
    <dbReference type="NCBI Taxonomy" id="857252"/>
    <lineage>
        <taxon>Bacteria</taxon>
        <taxon>Pseudomonadati</taxon>
        <taxon>Pseudomonadota</taxon>
        <taxon>Gammaproteobacteria</taxon>
        <taxon>Pseudomonadales</taxon>
        <taxon>Pseudomonadaceae</taxon>
        <taxon>Halopseudomonas</taxon>
    </lineage>
</organism>
<dbReference type="InterPro" id="IPR012724">
    <property type="entry name" value="DnaJ"/>
</dbReference>
<dbReference type="CDD" id="cd10747">
    <property type="entry name" value="DnaJ_C"/>
    <property type="match status" value="1"/>
</dbReference>
<dbReference type="Proteomes" id="UP000243518">
    <property type="component" value="Unassembled WGS sequence"/>
</dbReference>
<dbReference type="RefSeq" id="WP_088276369.1">
    <property type="nucleotide sequence ID" value="NZ_AP027273.1"/>
</dbReference>
<dbReference type="Gene3D" id="2.60.260.20">
    <property type="entry name" value="Urease metallochaperone UreE, N-terminal domain"/>
    <property type="match status" value="2"/>
</dbReference>
<evidence type="ECO:0000256" key="6">
    <source>
        <dbReference type="ARBA" id="ARBA00022737"/>
    </source>
</evidence>
<dbReference type="GO" id="GO:0006260">
    <property type="term" value="P:DNA replication"/>
    <property type="evidence" value="ECO:0007669"/>
    <property type="project" value="UniProtKB-KW"/>
</dbReference>
<dbReference type="GO" id="GO:0051082">
    <property type="term" value="F:unfolded protein binding"/>
    <property type="evidence" value="ECO:0007669"/>
    <property type="project" value="UniProtKB-UniRule"/>
</dbReference>
<dbReference type="Pfam" id="PF00684">
    <property type="entry name" value="DnaJ_CXXCXGXG"/>
    <property type="match status" value="1"/>
</dbReference>
<feature type="binding site" evidence="14">
    <location>
        <position position="168"/>
    </location>
    <ligand>
        <name>Zn(2+)</name>
        <dbReference type="ChEBI" id="CHEBI:29105"/>
        <label>2</label>
    </ligand>
</feature>
<reference evidence="18 19" key="1">
    <citation type="submission" date="2016-10" db="EMBL/GenBank/DDBJ databases">
        <authorList>
            <person name="Varghese N."/>
            <person name="Submissions S."/>
        </authorList>
    </citation>
    <scope>NUCLEOTIDE SEQUENCE [LARGE SCALE GENOMIC DNA]</scope>
    <source>
        <strain evidence="18 19">CECT 8317</strain>
    </source>
</reference>
<evidence type="ECO:0000313" key="18">
    <source>
        <dbReference type="EMBL" id="SEG54355.1"/>
    </source>
</evidence>
<evidence type="ECO:0000256" key="5">
    <source>
        <dbReference type="ARBA" id="ARBA00022723"/>
    </source>
</evidence>
<feature type="domain" description="CR-type" evidence="17">
    <location>
        <begin position="135"/>
        <end position="213"/>
    </location>
</feature>
<dbReference type="NCBIfam" id="NF008035">
    <property type="entry name" value="PRK10767.1"/>
    <property type="match status" value="1"/>
</dbReference>
<evidence type="ECO:0000256" key="2">
    <source>
        <dbReference type="ARBA" id="ARBA00011738"/>
    </source>
</evidence>
<dbReference type="InterPro" id="IPR036410">
    <property type="entry name" value="HSP_DnaJ_Cys-rich_dom_sf"/>
</dbReference>
<dbReference type="SUPFAM" id="SSF49493">
    <property type="entry name" value="HSP40/DnaJ peptide-binding domain"/>
    <property type="match status" value="2"/>
</dbReference>
<dbReference type="InterPro" id="IPR036869">
    <property type="entry name" value="J_dom_sf"/>
</dbReference>
<dbReference type="CDD" id="cd06257">
    <property type="entry name" value="DnaJ"/>
    <property type="match status" value="1"/>
</dbReference>
<comment type="function">
    <text evidence="11 14">Participates actively in the response to hyperosmotic and heat shock by preventing the aggregation of stress-denatured proteins and by disaggregating proteins, also in an autonomous, DnaK-independent fashion. Unfolded proteins bind initially to DnaJ; upon interaction with the DnaJ-bound protein, DnaK hydrolyzes its bound ATP, resulting in the formation of a stable complex. GrpE releases ADP from DnaK; ATP binding to DnaK triggers the release of the substrate protein, thus completing the reaction cycle. Several rounds of ATP-dependent interactions between DnaJ, DnaK and GrpE are required for fully efficient folding. Also involved, together with DnaK and GrpE, in the DNA replication of plasmids through activation of initiation proteins.</text>
</comment>
<dbReference type="GO" id="GO:0042026">
    <property type="term" value="P:protein refolding"/>
    <property type="evidence" value="ECO:0007669"/>
    <property type="project" value="TreeGrafter"/>
</dbReference>
<sequence length="379" mass="40789">MSKRDYYEVLGVEKGASEAELKKAYRRLAMKYHPDRNPDDENAEEKFKEATEAYEVLTDANKRAAYDQYGHAGVDPSMGGGAGGFGGGGANFSDIFGDVFGDIFGGGGGRGRSSVQRGSDLRYTLELDLEEAVRGTTVTIRVPTLVACETCDGSGAKKGTTPTTCTTCGGHGQVRMQQGFFSVQQTCPRCHGTGKMITDPCKDCHGNGRVEKQKNLSVKVPAGVDTGDRIRLAGEGEAGVNGGPAGDLYVVVSVREHKIFQRDGKNLYCEVPISFVDAALGGELEVPTLDGRVKLKIPEGAQTGKLFRLRGKGVTPVRGGSAGDLLCRVVVETPVNLTKRQRELLEELRQTLEAEGSSQSPRAKSWFDGVKNFFEDMKF</sequence>
<dbReference type="PROSITE" id="PS51188">
    <property type="entry name" value="ZF_CR"/>
    <property type="match status" value="1"/>
</dbReference>
<feature type="binding site" evidence="14">
    <location>
        <position position="187"/>
    </location>
    <ligand>
        <name>Zn(2+)</name>
        <dbReference type="ChEBI" id="CHEBI:29105"/>
        <label>2</label>
    </ligand>
</feature>
<evidence type="ECO:0000259" key="17">
    <source>
        <dbReference type="PROSITE" id="PS51188"/>
    </source>
</evidence>
<dbReference type="GO" id="GO:0005737">
    <property type="term" value="C:cytoplasm"/>
    <property type="evidence" value="ECO:0007669"/>
    <property type="project" value="UniProtKB-SubCell"/>
</dbReference>
<evidence type="ECO:0000256" key="4">
    <source>
        <dbReference type="ARBA" id="ARBA00022705"/>
    </source>
</evidence>
<dbReference type="AlphaFoldDB" id="A0AAQ1G8F0"/>
<keyword evidence="5 14" id="KW-0479">Metal-binding</keyword>
<keyword evidence="19" id="KW-1185">Reference proteome</keyword>
<feature type="zinc finger region" description="CR-type" evidence="15">
    <location>
        <begin position="135"/>
        <end position="213"/>
    </location>
</feature>
<comment type="subcellular location">
    <subcellularLocation>
        <location evidence="1 14">Cytoplasm</location>
    </subcellularLocation>
</comment>
<feature type="repeat" description="CXXCXGXG motif" evidence="14">
    <location>
        <begin position="148"/>
        <end position="155"/>
    </location>
</feature>
<feature type="binding site" evidence="14">
    <location>
        <position position="204"/>
    </location>
    <ligand>
        <name>Zn(2+)</name>
        <dbReference type="ChEBI" id="CHEBI:29105"/>
        <label>1</label>
    </ligand>
</feature>
<comment type="domain">
    <text evidence="14">The J domain is necessary and sufficient to stimulate DnaK ATPase activity. Zinc center 1 plays an important role in the autonomous, DnaK-independent chaperone activity of DnaJ. Zinc center 2 is essential for interaction with DnaK and for DnaJ activity.</text>
</comment>
<keyword evidence="9 14" id="KW-0346">Stress response</keyword>
<comment type="caution">
    <text evidence="18">The sequence shown here is derived from an EMBL/GenBank/DDBJ whole genome shotgun (WGS) entry which is preliminary data.</text>
</comment>
<dbReference type="HAMAP" id="MF_01152">
    <property type="entry name" value="DnaJ"/>
    <property type="match status" value="1"/>
</dbReference>
<evidence type="ECO:0000256" key="11">
    <source>
        <dbReference type="ARBA" id="ARBA00053423"/>
    </source>
</evidence>
<keyword evidence="8 14" id="KW-0862">Zinc</keyword>
<comment type="cofactor">
    <cofactor evidence="14">
        <name>Zn(2+)</name>
        <dbReference type="ChEBI" id="CHEBI:29105"/>
    </cofactor>
    <text evidence="14">Binds 2 Zn(2+) ions per monomer.</text>
</comment>
<evidence type="ECO:0000256" key="9">
    <source>
        <dbReference type="ARBA" id="ARBA00023016"/>
    </source>
</evidence>
<keyword evidence="4 14" id="KW-0235">DNA replication</keyword>
<protein>
    <recommendedName>
        <fullName evidence="13 14">Chaperone protein DnaJ</fullName>
    </recommendedName>
</protein>
<keyword evidence="6 14" id="KW-0677">Repeat</keyword>
<evidence type="ECO:0000256" key="1">
    <source>
        <dbReference type="ARBA" id="ARBA00004496"/>
    </source>
</evidence>
<dbReference type="PROSITE" id="PS00636">
    <property type="entry name" value="DNAJ_1"/>
    <property type="match status" value="1"/>
</dbReference>
<evidence type="ECO:0000256" key="14">
    <source>
        <dbReference type="HAMAP-Rule" id="MF_01152"/>
    </source>
</evidence>
<dbReference type="GO" id="GO:0009408">
    <property type="term" value="P:response to heat"/>
    <property type="evidence" value="ECO:0007669"/>
    <property type="project" value="InterPro"/>
</dbReference>
<dbReference type="GO" id="GO:0031072">
    <property type="term" value="F:heat shock protein binding"/>
    <property type="evidence" value="ECO:0007669"/>
    <property type="project" value="InterPro"/>
</dbReference>
<dbReference type="PANTHER" id="PTHR43096">
    <property type="entry name" value="DNAJ HOMOLOG 1, MITOCHONDRIAL-RELATED"/>
    <property type="match status" value="1"/>
</dbReference>
<dbReference type="EMBL" id="FNVE01000009">
    <property type="protein sequence ID" value="SEG54355.1"/>
    <property type="molecule type" value="Genomic_DNA"/>
</dbReference>
<feature type="binding site" evidence="14">
    <location>
        <position position="190"/>
    </location>
    <ligand>
        <name>Zn(2+)</name>
        <dbReference type="ChEBI" id="CHEBI:29105"/>
        <label>2</label>
    </ligand>
</feature>